<evidence type="ECO:0000313" key="4">
    <source>
        <dbReference type="Proteomes" id="UP000501926"/>
    </source>
</evidence>
<proteinExistence type="predicted"/>
<keyword evidence="1" id="KW-1133">Transmembrane helix</keyword>
<reference evidence="3 4" key="3">
    <citation type="submission" date="2020-02" db="EMBL/GenBank/DDBJ databases">
        <title>Newly sequenced genome of strain CSTR1 showed variability in Candidatus Kuenenia stuttgartiensis genomes.</title>
        <authorList>
            <person name="Ding C."/>
            <person name="Adrian L."/>
        </authorList>
    </citation>
    <scope>NUCLEOTIDE SEQUENCE [LARGE SCALE GENOMIC DNA]</scope>
    <source>
        <strain evidence="3 4">CSTR1</strain>
    </source>
</reference>
<reference evidence="2" key="1">
    <citation type="journal article" date="2006" name="Nature">
        <title>Deciphering the evolution and metabolism of an anammox bacterium from a community genome.</title>
        <authorList>
            <person name="Strous M."/>
            <person name="Pelletier E."/>
            <person name="Mangenot S."/>
            <person name="Rattei T."/>
            <person name="Lehner A."/>
            <person name="Taylor M.W."/>
            <person name="Horn M."/>
            <person name="Daims H."/>
            <person name="Bartol-Mavel D."/>
            <person name="Wincker P."/>
            <person name="Barbe V."/>
            <person name="Fonknechten N."/>
            <person name="Vallenet D."/>
            <person name="Segurens B."/>
            <person name="Schenowitz-Truong C."/>
            <person name="Medigue C."/>
            <person name="Collingro A."/>
            <person name="Snel B."/>
            <person name="Dutilh B.E."/>
            <person name="OpDenCamp H.J.M."/>
            <person name="vanDerDrift C."/>
            <person name="Cirpus I."/>
            <person name="vanDePas-Schoonen K.T."/>
            <person name="Harhangi H.R."/>
            <person name="vanNiftrik L."/>
            <person name="Schmid M."/>
            <person name="Keltjens J."/>
            <person name="vanDeVossenberg J."/>
            <person name="Kartal B."/>
            <person name="Meier H."/>
            <person name="Frishman D."/>
            <person name="Huynen M.A."/>
            <person name="Mewes H."/>
            <person name="Weissenbach J."/>
            <person name="Jetten M.S.M."/>
            <person name="Wagner M."/>
            <person name="LePaslier D."/>
        </authorList>
    </citation>
    <scope>NUCLEOTIDE SEQUENCE</scope>
</reference>
<accession>Q1Q7K1</accession>
<evidence type="ECO:0000313" key="2">
    <source>
        <dbReference type="EMBL" id="CAJ70797.1"/>
    </source>
</evidence>
<gene>
    <name evidence="3" type="ORF">KsCSTR_40740</name>
    <name evidence="2" type="ORF">kusta0052</name>
</gene>
<reference evidence="2" key="2">
    <citation type="submission" date="2006-01" db="EMBL/GenBank/DDBJ databases">
        <authorList>
            <person name="Genoscope"/>
        </authorList>
    </citation>
    <scope>NUCLEOTIDE SEQUENCE</scope>
</reference>
<name>Q1Q7K1_KUEST</name>
<evidence type="ECO:0000313" key="3">
    <source>
        <dbReference type="EMBL" id="QII13452.1"/>
    </source>
</evidence>
<dbReference type="EMBL" id="CP049055">
    <property type="protein sequence ID" value="QII13452.1"/>
    <property type="molecule type" value="Genomic_DNA"/>
</dbReference>
<dbReference type="EMBL" id="CT030148">
    <property type="protein sequence ID" value="CAJ70797.1"/>
    <property type="molecule type" value="Genomic_DNA"/>
</dbReference>
<sequence>MTYPNLLVFKCFPCLFNGYNPITITFVKTPFRLTSRVLVRFFTLFPLYVCFFYRHKF</sequence>
<keyword evidence="1" id="KW-0472">Membrane</keyword>
<dbReference type="Proteomes" id="UP000501926">
    <property type="component" value="Chromosome"/>
</dbReference>
<keyword evidence="1" id="KW-0812">Transmembrane</keyword>
<feature type="transmembrane region" description="Helical" evidence="1">
    <location>
        <begin position="37"/>
        <end position="53"/>
    </location>
</feature>
<dbReference type="AlphaFoldDB" id="Q1Q7K1"/>
<evidence type="ECO:0000256" key="1">
    <source>
        <dbReference type="SAM" id="Phobius"/>
    </source>
</evidence>
<protein>
    <submittedName>
        <fullName evidence="2">Uncharacterized protein</fullName>
    </submittedName>
</protein>
<organism evidence="2">
    <name type="scientific">Kuenenia stuttgartiensis</name>
    <dbReference type="NCBI Taxonomy" id="174633"/>
    <lineage>
        <taxon>Bacteria</taxon>
        <taxon>Pseudomonadati</taxon>
        <taxon>Planctomycetota</taxon>
        <taxon>Candidatus Brocadiia</taxon>
        <taxon>Candidatus Brocadiales</taxon>
        <taxon>Candidatus Brocadiaceae</taxon>
        <taxon>Candidatus Kuenenia</taxon>
    </lineage>
</organism>